<keyword evidence="4 6" id="KW-1133">Transmembrane helix</keyword>
<evidence type="ECO:0000313" key="9">
    <source>
        <dbReference type="Proteomes" id="UP000572635"/>
    </source>
</evidence>
<keyword evidence="5 6" id="KW-0472">Membrane</keyword>
<evidence type="ECO:0000313" key="8">
    <source>
        <dbReference type="EMBL" id="MBB5435207.1"/>
    </source>
</evidence>
<gene>
    <name evidence="8" type="ORF">HDA36_005355</name>
</gene>
<dbReference type="EMBL" id="JACHDB010000002">
    <property type="protein sequence ID" value="MBB5435207.1"/>
    <property type="molecule type" value="Genomic_DNA"/>
</dbReference>
<evidence type="ECO:0000256" key="1">
    <source>
        <dbReference type="ARBA" id="ARBA00004651"/>
    </source>
</evidence>
<keyword evidence="9" id="KW-1185">Reference proteome</keyword>
<evidence type="ECO:0000256" key="2">
    <source>
        <dbReference type="ARBA" id="ARBA00022475"/>
    </source>
</evidence>
<dbReference type="InterPro" id="IPR042094">
    <property type="entry name" value="T2SS_GspF_sf"/>
</dbReference>
<dbReference type="Proteomes" id="UP000572635">
    <property type="component" value="Unassembled WGS sequence"/>
</dbReference>
<keyword evidence="2" id="KW-1003">Cell membrane</keyword>
<evidence type="ECO:0000256" key="4">
    <source>
        <dbReference type="ARBA" id="ARBA00022989"/>
    </source>
</evidence>
<dbReference type="AlphaFoldDB" id="A0A7W8VG86"/>
<dbReference type="PANTHER" id="PTHR35007">
    <property type="entry name" value="INTEGRAL MEMBRANE PROTEIN-RELATED"/>
    <property type="match status" value="1"/>
</dbReference>
<feature type="domain" description="Type II secretion system protein GspF" evidence="7">
    <location>
        <begin position="102"/>
        <end position="229"/>
    </location>
</feature>
<reference evidence="8 9" key="1">
    <citation type="submission" date="2020-08" db="EMBL/GenBank/DDBJ databases">
        <title>Sequencing the genomes of 1000 actinobacteria strains.</title>
        <authorList>
            <person name="Klenk H.-P."/>
        </authorList>
    </citation>
    <scope>NUCLEOTIDE SEQUENCE [LARGE SCALE GENOMIC DNA]</scope>
    <source>
        <strain evidence="8 9">DSM 44551</strain>
    </source>
</reference>
<dbReference type="PANTHER" id="PTHR35007:SF3">
    <property type="entry name" value="POSSIBLE CONSERVED ALANINE RICH MEMBRANE PROTEIN"/>
    <property type="match status" value="1"/>
</dbReference>
<dbReference type="Pfam" id="PF00482">
    <property type="entry name" value="T2SSF"/>
    <property type="match status" value="1"/>
</dbReference>
<evidence type="ECO:0000256" key="5">
    <source>
        <dbReference type="ARBA" id="ARBA00023136"/>
    </source>
</evidence>
<evidence type="ECO:0000256" key="6">
    <source>
        <dbReference type="SAM" id="Phobius"/>
    </source>
</evidence>
<keyword evidence="3 6" id="KW-0812">Transmembrane</keyword>
<comment type="caution">
    <text evidence="8">The sequence shown here is derived from an EMBL/GenBank/DDBJ whole genome shotgun (WGS) entry which is preliminary data.</text>
</comment>
<feature type="transmembrane region" description="Helical" evidence="6">
    <location>
        <begin position="242"/>
        <end position="263"/>
    </location>
</feature>
<sequence length="293" mass="29608">MNWQLIAAAAVGGGLSAAGLVLIAGAAPDLCRRAGEHVFGAGSAAVRRGVLALAAGVAAGLATGWVVGAVLAAAAAWWLPRLLGADRAVLEEAERAEAVASWAAQLRDLIAGSAGLHQAIVTTAQTAPALIRDEVAQLARSLRSGMGLEEAMAGFAARVDNPTADLVAVALSTAEGRHAADLGALLGRLAEASRDRAHMLARTSASRARVRSSVRIIAGAALAMVAGLVLFNRAYLAPFDTVTGQVVLALVGAVWAVGLVWLARLAAPVAQPRLLTPPKAHRPKTPAAAGGGR</sequence>
<accession>A0A7W8VG86</accession>
<feature type="transmembrane region" description="Helical" evidence="6">
    <location>
        <begin position="50"/>
        <end position="79"/>
    </location>
</feature>
<protein>
    <submittedName>
        <fullName evidence="8">Flp pilus assembly protein TadB</fullName>
    </submittedName>
</protein>
<dbReference type="GO" id="GO:0005886">
    <property type="term" value="C:plasma membrane"/>
    <property type="evidence" value="ECO:0007669"/>
    <property type="project" value="UniProtKB-SubCell"/>
</dbReference>
<evidence type="ECO:0000259" key="7">
    <source>
        <dbReference type="Pfam" id="PF00482"/>
    </source>
</evidence>
<evidence type="ECO:0000256" key="3">
    <source>
        <dbReference type="ARBA" id="ARBA00022692"/>
    </source>
</evidence>
<name>A0A7W8VG86_9ACTN</name>
<dbReference type="InterPro" id="IPR018076">
    <property type="entry name" value="T2SS_GspF_dom"/>
</dbReference>
<proteinExistence type="predicted"/>
<comment type="subcellular location">
    <subcellularLocation>
        <location evidence="1">Cell membrane</location>
        <topology evidence="1">Multi-pass membrane protein</topology>
    </subcellularLocation>
</comment>
<dbReference type="Gene3D" id="1.20.81.30">
    <property type="entry name" value="Type II secretion system (T2SS), domain F"/>
    <property type="match status" value="1"/>
</dbReference>
<organism evidence="8 9">
    <name type="scientific">Nocardiopsis composta</name>
    <dbReference type="NCBI Taxonomy" id="157465"/>
    <lineage>
        <taxon>Bacteria</taxon>
        <taxon>Bacillati</taxon>
        <taxon>Actinomycetota</taxon>
        <taxon>Actinomycetes</taxon>
        <taxon>Streptosporangiales</taxon>
        <taxon>Nocardiopsidaceae</taxon>
        <taxon>Nocardiopsis</taxon>
    </lineage>
</organism>
<dbReference type="RefSeq" id="WP_312893880.1">
    <property type="nucleotide sequence ID" value="NZ_BAAAJD010000117.1"/>
</dbReference>
<feature type="transmembrane region" description="Helical" evidence="6">
    <location>
        <begin position="216"/>
        <end position="236"/>
    </location>
</feature>